<comment type="caution">
    <text evidence="11">The sequence shown here is derived from an EMBL/GenBank/DDBJ whole genome shotgun (WGS) entry which is preliminary data.</text>
</comment>
<dbReference type="CDD" id="cd06225">
    <property type="entry name" value="HAMP"/>
    <property type="match status" value="1"/>
</dbReference>
<gene>
    <name evidence="11" type="ORF">L9G74_17850</name>
</gene>
<name>A0ABT2FQ11_9GAMM</name>
<comment type="similarity">
    <text evidence="6">Belongs to the methyl-accepting chemotaxis (MCP) protein family.</text>
</comment>
<dbReference type="PANTHER" id="PTHR32089">
    <property type="entry name" value="METHYL-ACCEPTING CHEMOTAXIS PROTEIN MCPB"/>
    <property type="match status" value="1"/>
</dbReference>
<reference evidence="11 12" key="1">
    <citation type="submission" date="2022-02" db="EMBL/GenBank/DDBJ databases">
        <authorList>
            <person name="Zhuang L."/>
        </authorList>
    </citation>
    <scope>NUCLEOTIDE SEQUENCE [LARGE SCALE GENOMIC DNA]</scope>
    <source>
        <strain evidence="11 12">C32</strain>
    </source>
</reference>
<evidence type="ECO:0000256" key="7">
    <source>
        <dbReference type="PROSITE-ProRule" id="PRU00284"/>
    </source>
</evidence>
<dbReference type="SUPFAM" id="SSF58104">
    <property type="entry name" value="Methyl-accepting chemotaxis protein (MCP) signaling domain"/>
    <property type="match status" value="1"/>
</dbReference>
<evidence type="ECO:0000256" key="1">
    <source>
        <dbReference type="ARBA" id="ARBA00004141"/>
    </source>
</evidence>
<keyword evidence="4 8" id="KW-0472">Membrane</keyword>
<feature type="transmembrane region" description="Helical" evidence="8">
    <location>
        <begin position="269"/>
        <end position="293"/>
    </location>
</feature>
<protein>
    <submittedName>
        <fullName evidence="11">Methyl-accepting chemotaxis protein</fullName>
    </submittedName>
</protein>
<dbReference type="RefSeq" id="WP_238898122.1">
    <property type="nucleotide sequence ID" value="NZ_JAKOGG010000018.1"/>
</dbReference>
<evidence type="ECO:0000259" key="9">
    <source>
        <dbReference type="PROSITE" id="PS50111"/>
    </source>
</evidence>
<dbReference type="Proteomes" id="UP001201549">
    <property type="component" value="Unassembled WGS sequence"/>
</dbReference>
<dbReference type="SMART" id="SM00283">
    <property type="entry name" value="MA"/>
    <property type="match status" value="1"/>
</dbReference>
<organism evidence="11 12">
    <name type="scientific">Shewanella electrica</name>
    <dbReference type="NCBI Taxonomy" id="515560"/>
    <lineage>
        <taxon>Bacteria</taxon>
        <taxon>Pseudomonadati</taxon>
        <taxon>Pseudomonadota</taxon>
        <taxon>Gammaproteobacteria</taxon>
        <taxon>Alteromonadales</taxon>
        <taxon>Shewanellaceae</taxon>
        <taxon>Shewanella</taxon>
    </lineage>
</organism>
<dbReference type="SMART" id="SM00304">
    <property type="entry name" value="HAMP"/>
    <property type="match status" value="1"/>
</dbReference>
<evidence type="ECO:0000259" key="10">
    <source>
        <dbReference type="PROSITE" id="PS50885"/>
    </source>
</evidence>
<evidence type="ECO:0000256" key="6">
    <source>
        <dbReference type="ARBA" id="ARBA00029447"/>
    </source>
</evidence>
<dbReference type="InterPro" id="IPR004090">
    <property type="entry name" value="Chemotax_Me-accpt_rcpt"/>
</dbReference>
<dbReference type="EMBL" id="JAKOGG010000018">
    <property type="protein sequence ID" value="MCS4558308.1"/>
    <property type="molecule type" value="Genomic_DNA"/>
</dbReference>
<comment type="subcellular location">
    <subcellularLocation>
        <location evidence="1">Membrane</location>
        <topology evidence="1">Multi-pass membrane protein</topology>
    </subcellularLocation>
</comment>
<dbReference type="PANTHER" id="PTHR32089:SF119">
    <property type="entry name" value="METHYL-ACCEPTING CHEMOTAXIS PROTEIN CTPL"/>
    <property type="match status" value="1"/>
</dbReference>
<dbReference type="Gene3D" id="1.10.287.950">
    <property type="entry name" value="Methyl-accepting chemotaxis protein"/>
    <property type="match status" value="1"/>
</dbReference>
<reference evidence="12" key="2">
    <citation type="submission" date="2023-07" db="EMBL/GenBank/DDBJ databases">
        <title>Shewanella mangrovi sp. nov., an acetaldehyde- degrading bacterium isolated from mangrove sediment.</title>
        <authorList>
            <person name="Liu Y."/>
        </authorList>
    </citation>
    <scope>NUCLEOTIDE SEQUENCE [LARGE SCALE GENOMIC DNA]</scope>
    <source>
        <strain evidence="12">C32</strain>
    </source>
</reference>
<dbReference type="Pfam" id="PF00672">
    <property type="entry name" value="HAMP"/>
    <property type="match status" value="1"/>
</dbReference>
<dbReference type="CDD" id="cd11386">
    <property type="entry name" value="MCP_signal"/>
    <property type="match status" value="1"/>
</dbReference>
<keyword evidence="5 7" id="KW-0807">Transducer</keyword>
<evidence type="ECO:0000313" key="11">
    <source>
        <dbReference type="EMBL" id="MCS4558308.1"/>
    </source>
</evidence>
<evidence type="ECO:0000256" key="5">
    <source>
        <dbReference type="ARBA" id="ARBA00023224"/>
    </source>
</evidence>
<keyword evidence="12" id="KW-1185">Reference proteome</keyword>
<dbReference type="Pfam" id="PF00015">
    <property type="entry name" value="MCPsignal"/>
    <property type="match status" value="1"/>
</dbReference>
<dbReference type="SMART" id="SM01358">
    <property type="entry name" value="HBM"/>
    <property type="match status" value="1"/>
</dbReference>
<evidence type="ECO:0000256" key="8">
    <source>
        <dbReference type="SAM" id="Phobius"/>
    </source>
</evidence>
<dbReference type="InterPro" id="IPR032255">
    <property type="entry name" value="HBM"/>
</dbReference>
<dbReference type="InterPro" id="IPR003660">
    <property type="entry name" value="HAMP_dom"/>
</dbReference>
<evidence type="ECO:0000256" key="3">
    <source>
        <dbReference type="ARBA" id="ARBA00022989"/>
    </source>
</evidence>
<feature type="domain" description="Methyl-accepting transducer" evidence="9">
    <location>
        <begin position="348"/>
        <end position="584"/>
    </location>
</feature>
<dbReference type="InterPro" id="IPR004089">
    <property type="entry name" value="MCPsignal_dom"/>
</dbReference>
<proteinExistence type="inferred from homology"/>
<feature type="domain" description="HAMP" evidence="10">
    <location>
        <begin position="290"/>
        <end position="343"/>
    </location>
</feature>
<keyword evidence="3 8" id="KW-1133">Transmembrane helix</keyword>
<keyword evidence="2 8" id="KW-0812">Transmembrane</keyword>
<evidence type="ECO:0000256" key="2">
    <source>
        <dbReference type="ARBA" id="ARBA00022692"/>
    </source>
</evidence>
<accession>A0ABT2FQ11</accession>
<evidence type="ECO:0000256" key="4">
    <source>
        <dbReference type="ARBA" id="ARBA00023136"/>
    </source>
</evidence>
<dbReference type="PROSITE" id="PS50111">
    <property type="entry name" value="CHEMOTAXIS_TRANSDUC_2"/>
    <property type="match status" value="1"/>
</dbReference>
<sequence length="620" mass="68139">MLIRHKLILSAVVSIGALVAMFALKEYSAMVQSELSQSSALVQQVDNHVLQLRKQEKDFFARRDMQYVDKHREVYQSIAPLMQQLVTLFHQYDLPTAEVDTLQNELARYYRQFSEVAELQQQIGLTPTTGLYGDLRSAVHQVETLLDKHQSDALLVKMLQLRRNEKDFMLRRDAKYVETFKGNFDQFIAQLNASELDTAVRAEIEPLIQSYKSAFLKLVDAETVLGLDEHSGKMDVLRAVIASTEQSTEQLLQQAEARIAAEQQATFKWGLILFAIITVAMLWGTVLTILSIIRPVNSITSAIAKIEHSKDLSLRCEVRSNDELGEISRHFNNMVGSFQQVIQQVLGSVDTIKDACNQLSDNSKLASSGVTQQLTETDMVATAITEMGSTVEEIARNTEQAASRASLSHQNALLGQQGVEQSIAQIQALAAQLNDSAKIVSELEQDSQTIGSVLEVIRGIAEQTNLLALNAAIEAARAGDLGRGFAVVADEVRNLAMRTQESTEEIAGIIQTLQNRTGTIVKTMRQSQHQGTESAEQSAKAGSLLGEITGDITEIMDMNTQIAAAVEQQSTVAAEINRNVVAIRDIAEASAQAANDNAKASEQVRQLANGLHQSVSQFST</sequence>
<dbReference type="PROSITE" id="PS50885">
    <property type="entry name" value="HAMP"/>
    <property type="match status" value="1"/>
</dbReference>
<evidence type="ECO:0000313" key="12">
    <source>
        <dbReference type="Proteomes" id="UP001201549"/>
    </source>
</evidence>
<dbReference type="PRINTS" id="PR00260">
    <property type="entry name" value="CHEMTRNSDUCR"/>
</dbReference>